<accession>A0ABT0GRU1</accession>
<protein>
    <submittedName>
        <fullName evidence="1">Uncharacterized protein</fullName>
    </submittedName>
</protein>
<gene>
    <name evidence="1" type="ORF">M0H32_06350</name>
</gene>
<reference evidence="1" key="1">
    <citation type="submission" date="2022-04" db="EMBL/GenBank/DDBJ databases">
        <title>Roseibium sp. CAU 1639 isolated from mud.</title>
        <authorList>
            <person name="Kim W."/>
        </authorList>
    </citation>
    <scope>NUCLEOTIDE SEQUENCE</scope>
    <source>
        <strain evidence="1">CAU 1639</strain>
    </source>
</reference>
<proteinExistence type="predicted"/>
<sequence length="169" mass="19250">MQLRLPGLVFRHTPTPLQGICHKAYQDMKTNLQDELDRTKRYVRKHFSNALMSDAKWWKLICSLEAEVIGIEQIVVKFIDSADTHTIRMPRIADLSPPKPFIDTLEFGPIETCAIEWIEIPEMTRPYIDGVPASTAKQDIKAARATIASLGKYPVEDSRNGLVIRGYLR</sequence>
<dbReference type="EMBL" id="JALNMJ010000003">
    <property type="protein sequence ID" value="MCK7611772.1"/>
    <property type="molecule type" value="Genomic_DNA"/>
</dbReference>
<name>A0ABT0GRU1_9HYPH</name>
<dbReference type="Proteomes" id="UP001431221">
    <property type="component" value="Unassembled WGS sequence"/>
</dbReference>
<comment type="caution">
    <text evidence="1">The sequence shown here is derived from an EMBL/GenBank/DDBJ whole genome shotgun (WGS) entry which is preliminary data.</text>
</comment>
<evidence type="ECO:0000313" key="2">
    <source>
        <dbReference type="Proteomes" id="UP001431221"/>
    </source>
</evidence>
<organism evidence="1 2">
    <name type="scientific">Roseibium sediminicola</name>
    <dbReference type="NCBI Taxonomy" id="2933272"/>
    <lineage>
        <taxon>Bacteria</taxon>
        <taxon>Pseudomonadati</taxon>
        <taxon>Pseudomonadota</taxon>
        <taxon>Alphaproteobacteria</taxon>
        <taxon>Hyphomicrobiales</taxon>
        <taxon>Stappiaceae</taxon>
        <taxon>Roseibium</taxon>
    </lineage>
</organism>
<dbReference type="RefSeq" id="WP_248152285.1">
    <property type="nucleotide sequence ID" value="NZ_JALNMJ010000003.1"/>
</dbReference>
<evidence type="ECO:0000313" key="1">
    <source>
        <dbReference type="EMBL" id="MCK7611772.1"/>
    </source>
</evidence>
<keyword evidence="2" id="KW-1185">Reference proteome</keyword>